<dbReference type="AlphaFoldDB" id="A0A327YFY2"/>
<evidence type="ECO:0000313" key="5">
    <source>
        <dbReference type="Proteomes" id="UP000248555"/>
    </source>
</evidence>
<keyword evidence="2 3" id="KW-0802">TPR repeat</keyword>
<comment type="caution">
    <text evidence="4">The sequence shown here is derived from an EMBL/GenBank/DDBJ whole genome shotgun (WGS) entry which is preliminary data.</text>
</comment>
<dbReference type="OrthoDB" id="600613at2"/>
<sequence length="495" mass="57938">MRKHLKTKKWQTGQVIPFVQNGEYYFKKGLAAYRRRDLYRAKKYLERAVHLNPHDPMFLCELAVVLSDLGEYQAANQLFFIIVNELDPEMTECFYFIANNYAHLGLFREAMKYAEMYIEREPDGSFVEETEDLLELLSIENEDEHTLDNQDDLIVKQERARNLLEKGQFQEAIQLLEDIIKDYPQFWSAYNNLALCYFYIGDVKKAQHMIAEVLRQNPGNLHALCNMLVFYYYLHEEKEVDRLIRKLESVYPFLMEHRYKLGATFALVGRFDLAFKWLHNLYKTGFDGDGAFYYWLSYAAYYRGHKQFAETMWKKVIHLSPEKKGQEPWSCASSAKPQEIVRIQQWLNSENTPEILYGLYLVGKSLYKDELIKQACFQQHLHANSCVQSFANYIVSPAARTISANVADSFSIVDVLWKNNDVFDERMCVAWFSIFQNAAELAHDFSNHSAWAAATEYVWGKQNGEKITQQAVAEKYGISISTVKKYVKAVKSLWR</sequence>
<accession>A0A327YFY2</accession>
<evidence type="ECO:0000256" key="2">
    <source>
        <dbReference type="ARBA" id="ARBA00022803"/>
    </source>
</evidence>
<evidence type="ECO:0000313" key="4">
    <source>
        <dbReference type="EMBL" id="RAK19978.1"/>
    </source>
</evidence>
<organism evidence="4 5">
    <name type="scientific">Paranoxybacillus vitaminiphilus</name>
    <dbReference type="NCBI Taxonomy" id="581036"/>
    <lineage>
        <taxon>Bacteria</taxon>
        <taxon>Bacillati</taxon>
        <taxon>Bacillota</taxon>
        <taxon>Bacilli</taxon>
        <taxon>Bacillales</taxon>
        <taxon>Anoxybacillaceae</taxon>
        <taxon>Paranoxybacillus</taxon>
    </lineage>
</organism>
<dbReference type="EMBL" id="QLMH01000005">
    <property type="protein sequence ID" value="RAK19978.1"/>
    <property type="molecule type" value="Genomic_DNA"/>
</dbReference>
<dbReference type="PANTHER" id="PTHR45586">
    <property type="entry name" value="TPR REPEAT-CONTAINING PROTEIN PA4667"/>
    <property type="match status" value="1"/>
</dbReference>
<gene>
    <name evidence="4" type="ORF">B0I26_105160</name>
</gene>
<dbReference type="Proteomes" id="UP000248555">
    <property type="component" value="Unassembled WGS sequence"/>
</dbReference>
<evidence type="ECO:0000256" key="1">
    <source>
        <dbReference type="ARBA" id="ARBA00022737"/>
    </source>
</evidence>
<evidence type="ECO:0000256" key="3">
    <source>
        <dbReference type="PROSITE-ProRule" id="PRU00339"/>
    </source>
</evidence>
<dbReference type="Pfam" id="PF13432">
    <property type="entry name" value="TPR_16"/>
    <property type="match status" value="1"/>
</dbReference>
<dbReference type="Gene3D" id="1.25.40.10">
    <property type="entry name" value="Tetratricopeptide repeat domain"/>
    <property type="match status" value="2"/>
</dbReference>
<feature type="repeat" description="TPR" evidence="3">
    <location>
        <begin position="22"/>
        <end position="55"/>
    </location>
</feature>
<dbReference type="InterPro" id="IPR051012">
    <property type="entry name" value="CellSynth/LPSAsmb/PSIAsmb"/>
</dbReference>
<keyword evidence="5" id="KW-1185">Reference proteome</keyword>
<dbReference type="RefSeq" id="WP_111645012.1">
    <property type="nucleotide sequence ID" value="NZ_QLMH01000005.1"/>
</dbReference>
<reference evidence="4 5" key="1">
    <citation type="submission" date="2018-06" db="EMBL/GenBank/DDBJ databases">
        <title>Genomic Encyclopedia of Type Strains, Phase III (KMG-III): the genomes of soil and plant-associated and newly described type strains.</title>
        <authorList>
            <person name="Whitman W."/>
        </authorList>
    </citation>
    <scope>NUCLEOTIDE SEQUENCE [LARGE SCALE GENOMIC DNA]</scope>
    <source>
        <strain evidence="4 5">CGMCC 1.8979</strain>
    </source>
</reference>
<dbReference type="InterPro" id="IPR019734">
    <property type="entry name" value="TPR_rpt"/>
</dbReference>
<dbReference type="PANTHER" id="PTHR45586:SF1">
    <property type="entry name" value="LIPOPOLYSACCHARIDE ASSEMBLY PROTEIN B"/>
    <property type="match status" value="1"/>
</dbReference>
<dbReference type="SUPFAM" id="SSF48452">
    <property type="entry name" value="TPR-like"/>
    <property type="match status" value="2"/>
</dbReference>
<keyword evidence="1" id="KW-0677">Repeat</keyword>
<protein>
    <submittedName>
        <fullName evidence="4">Tetratricopeptide repeat protein</fullName>
    </submittedName>
</protein>
<dbReference type="PROSITE" id="PS50005">
    <property type="entry name" value="TPR"/>
    <property type="match status" value="2"/>
</dbReference>
<proteinExistence type="predicted"/>
<dbReference type="Pfam" id="PF14559">
    <property type="entry name" value="TPR_19"/>
    <property type="match status" value="1"/>
</dbReference>
<dbReference type="SMART" id="SM00028">
    <property type="entry name" value="TPR"/>
    <property type="match status" value="4"/>
</dbReference>
<name>A0A327YFY2_9BACL</name>
<feature type="repeat" description="TPR" evidence="3">
    <location>
        <begin position="187"/>
        <end position="220"/>
    </location>
</feature>
<dbReference type="InterPro" id="IPR011990">
    <property type="entry name" value="TPR-like_helical_dom_sf"/>
</dbReference>